<dbReference type="GO" id="GO:0043709">
    <property type="term" value="P:cell adhesion involved in single-species biofilm formation"/>
    <property type="evidence" value="ECO:0007669"/>
    <property type="project" value="TreeGrafter"/>
</dbReference>
<dbReference type="FunFam" id="3.30.70.270:FF:000001">
    <property type="entry name" value="Diguanylate cyclase domain protein"/>
    <property type="match status" value="1"/>
</dbReference>
<dbReference type="EC" id="2.7.7.65" evidence="1"/>
<dbReference type="GO" id="GO:0052621">
    <property type="term" value="F:diguanylate cyclase activity"/>
    <property type="evidence" value="ECO:0007669"/>
    <property type="project" value="UniProtKB-EC"/>
</dbReference>
<feature type="transmembrane region" description="Helical" evidence="3">
    <location>
        <begin position="134"/>
        <end position="153"/>
    </location>
</feature>
<feature type="transmembrane region" description="Helical" evidence="3">
    <location>
        <begin position="159"/>
        <end position="178"/>
    </location>
</feature>
<keyword evidence="3" id="KW-0472">Membrane</keyword>
<dbReference type="PANTHER" id="PTHR45138:SF9">
    <property type="entry name" value="DIGUANYLATE CYCLASE DGCM-RELATED"/>
    <property type="match status" value="1"/>
</dbReference>
<dbReference type="EMBL" id="CP017147">
    <property type="protein sequence ID" value="AOO82653.1"/>
    <property type="molecule type" value="Genomic_DNA"/>
</dbReference>
<keyword evidence="3" id="KW-0812">Transmembrane</keyword>
<name>A0A1D7U5L1_9HYPH</name>
<sequence length="432" mass="47708">MVAPMHAPGPVIDAAATAAPTPAQAGLYAEQRRKGFGRLRFSPSLEREYRQHMRQDQRISALICSATALAIWLAFMALDLWRLDLHRELAERHYDVWITVTLRLVVLTILLLLIQRLASRGRNEGKPPSPSYPWLSFLALVLIGTSSAISANVMKLRDLAHADMAQFVIIIAVFLPVGMTFRQSLGAATLIAVATALLGGVMLDPSHMREHIRLSTLVFFAVFVGAVGAYLREYAQRDQFLLRRLLHHYAMFDALTGIGNRRFFEQHAATALLQAQREGAGVVLAILDVDHFKKFNDRYGHQTGDLALSLVARSLRTGLRRPMDLAARLGGEEFGLLLYGTGPEQAQVLLDSIVAAIVELAIPHDSSATAPHLTVSIGAACFDGHETLQSLYRRADAVLYESKTGGRNRAGLDWPRSVVALASRRPQTRRRN</sequence>
<protein>
    <recommendedName>
        <fullName evidence="1">diguanylate cyclase</fullName>
        <ecNumber evidence="1">2.7.7.65</ecNumber>
    </recommendedName>
</protein>
<gene>
    <name evidence="5" type="ORF">BHK69_21360</name>
</gene>
<evidence type="ECO:0000256" key="3">
    <source>
        <dbReference type="SAM" id="Phobius"/>
    </source>
</evidence>
<dbReference type="Proteomes" id="UP000094969">
    <property type="component" value="Chromosome"/>
</dbReference>
<dbReference type="SUPFAM" id="SSF55073">
    <property type="entry name" value="Nucleotide cyclase"/>
    <property type="match status" value="1"/>
</dbReference>
<dbReference type="InterPro" id="IPR050469">
    <property type="entry name" value="Diguanylate_Cyclase"/>
</dbReference>
<evidence type="ECO:0000259" key="4">
    <source>
        <dbReference type="PROSITE" id="PS50887"/>
    </source>
</evidence>
<dbReference type="InterPro" id="IPR043128">
    <property type="entry name" value="Rev_trsase/Diguanyl_cyclase"/>
</dbReference>
<dbReference type="PROSITE" id="PS50887">
    <property type="entry name" value="GGDEF"/>
    <property type="match status" value="1"/>
</dbReference>
<evidence type="ECO:0000313" key="5">
    <source>
        <dbReference type="EMBL" id="AOO82653.1"/>
    </source>
</evidence>
<feature type="transmembrane region" description="Helical" evidence="3">
    <location>
        <begin position="96"/>
        <end position="114"/>
    </location>
</feature>
<dbReference type="PANTHER" id="PTHR45138">
    <property type="entry name" value="REGULATORY COMPONENTS OF SENSORY TRANSDUCTION SYSTEM"/>
    <property type="match status" value="1"/>
</dbReference>
<dbReference type="InterPro" id="IPR000160">
    <property type="entry name" value="GGDEF_dom"/>
</dbReference>
<dbReference type="GO" id="GO:1902201">
    <property type="term" value="P:negative regulation of bacterial-type flagellum-dependent cell motility"/>
    <property type="evidence" value="ECO:0007669"/>
    <property type="project" value="TreeGrafter"/>
</dbReference>
<comment type="catalytic activity">
    <reaction evidence="2">
        <text>2 GTP = 3',3'-c-di-GMP + 2 diphosphate</text>
        <dbReference type="Rhea" id="RHEA:24898"/>
        <dbReference type="ChEBI" id="CHEBI:33019"/>
        <dbReference type="ChEBI" id="CHEBI:37565"/>
        <dbReference type="ChEBI" id="CHEBI:58805"/>
        <dbReference type="EC" id="2.7.7.65"/>
    </reaction>
</comment>
<organism evidence="5 6">
    <name type="scientific">Bosea vaviloviae</name>
    <dbReference type="NCBI Taxonomy" id="1526658"/>
    <lineage>
        <taxon>Bacteria</taxon>
        <taxon>Pseudomonadati</taxon>
        <taxon>Pseudomonadota</taxon>
        <taxon>Alphaproteobacteria</taxon>
        <taxon>Hyphomicrobiales</taxon>
        <taxon>Boseaceae</taxon>
        <taxon>Bosea</taxon>
    </lineage>
</organism>
<dbReference type="Pfam" id="PF00990">
    <property type="entry name" value="GGDEF"/>
    <property type="match status" value="1"/>
</dbReference>
<dbReference type="RefSeq" id="WP_069691859.1">
    <property type="nucleotide sequence ID" value="NZ_CP017147.1"/>
</dbReference>
<dbReference type="GO" id="GO:0005886">
    <property type="term" value="C:plasma membrane"/>
    <property type="evidence" value="ECO:0007669"/>
    <property type="project" value="TreeGrafter"/>
</dbReference>
<dbReference type="STRING" id="1526658.BHK69_21360"/>
<feature type="domain" description="GGDEF" evidence="4">
    <location>
        <begin position="280"/>
        <end position="415"/>
    </location>
</feature>
<reference evidence="5 6" key="1">
    <citation type="journal article" date="2015" name="Antonie Van Leeuwenhoek">
        <title>Bosea vaviloviae sp. nov., a new species of slow-growing rhizobia isolated from nodules of the relict species Vavilovia formosa (Stev.) Fed.</title>
        <authorList>
            <person name="Safronova V.I."/>
            <person name="Kuznetsova I.G."/>
            <person name="Sazanova A.L."/>
            <person name="Kimeklis A.K."/>
            <person name="Belimov A.A."/>
            <person name="Andronov E.E."/>
            <person name="Pinaev A.G."/>
            <person name="Chizhevskaya E.P."/>
            <person name="Pukhaev A.R."/>
            <person name="Popov K.P."/>
            <person name="Willems A."/>
            <person name="Tikhonovich I.A."/>
        </authorList>
    </citation>
    <scope>NUCLEOTIDE SEQUENCE [LARGE SCALE GENOMIC DNA]</scope>
    <source>
        <strain evidence="5 6">Vaf18</strain>
    </source>
</reference>
<feature type="transmembrane region" description="Helical" evidence="3">
    <location>
        <begin position="59"/>
        <end position="76"/>
    </location>
</feature>
<dbReference type="NCBIfam" id="TIGR00254">
    <property type="entry name" value="GGDEF"/>
    <property type="match status" value="1"/>
</dbReference>
<evidence type="ECO:0000256" key="1">
    <source>
        <dbReference type="ARBA" id="ARBA00012528"/>
    </source>
</evidence>
<evidence type="ECO:0000256" key="2">
    <source>
        <dbReference type="ARBA" id="ARBA00034247"/>
    </source>
</evidence>
<dbReference type="KEGG" id="bvv:BHK69_21360"/>
<feature type="transmembrane region" description="Helical" evidence="3">
    <location>
        <begin position="185"/>
        <end position="203"/>
    </location>
</feature>
<dbReference type="CDD" id="cd01949">
    <property type="entry name" value="GGDEF"/>
    <property type="match status" value="1"/>
</dbReference>
<keyword evidence="6" id="KW-1185">Reference proteome</keyword>
<evidence type="ECO:0000313" key="6">
    <source>
        <dbReference type="Proteomes" id="UP000094969"/>
    </source>
</evidence>
<dbReference type="InterPro" id="IPR029787">
    <property type="entry name" value="Nucleotide_cyclase"/>
</dbReference>
<dbReference type="SMART" id="SM00267">
    <property type="entry name" value="GGDEF"/>
    <property type="match status" value="1"/>
</dbReference>
<accession>A0A1D7U5L1</accession>
<keyword evidence="3" id="KW-1133">Transmembrane helix</keyword>
<feature type="transmembrane region" description="Helical" evidence="3">
    <location>
        <begin position="215"/>
        <end position="235"/>
    </location>
</feature>
<proteinExistence type="predicted"/>
<dbReference type="OrthoDB" id="9759607at2"/>
<dbReference type="AlphaFoldDB" id="A0A1D7U5L1"/>
<dbReference type="Gene3D" id="3.30.70.270">
    <property type="match status" value="1"/>
</dbReference>